<dbReference type="Pfam" id="PF13424">
    <property type="entry name" value="TPR_12"/>
    <property type="match status" value="4"/>
</dbReference>
<dbReference type="InterPro" id="IPR011990">
    <property type="entry name" value="TPR-like_helical_dom_sf"/>
</dbReference>
<dbReference type="eggNOG" id="COG1672">
    <property type="taxonomic scope" value="Bacteria"/>
</dbReference>
<feature type="domain" description="CHAT" evidence="2">
    <location>
        <begin position="50"/>
        <end position="321"/>
    </location>
</feature>
<accession>B3QU53</accession>
<keyword evidence="4" id="KW-1185">Reference proteome</keyword>
<dbReference type="Proteomes" id="UP000001208">
    <property type="component" value="Chromosome"/>
</dbReference>
<dbReference type="EMBL" id="CP001100">
    <property type="protein sequence ID" value="ACF12851.1"/>
    <property type="molecule type" value="Genomic_DNA"/>
</dbReference>
<evidence type="ECO:0000259" key="2">
    <source>
        <dbReference type="Pfam" id="PF12770"/>
    </source>
</evidence>
<dbReference type="InterPro" id="IPR027417">
    <property type="entry name" value="P-loop_NTPase"/>
</dbReference>
<feature type="repeat" description="TPR" evidence="1">
    <location>
        <begin position="1060"/>
        <end position="1093"/>
    </location>
</feature>
<feature type="repeat" description="TPR" evidence="1">
    <location>
        <begin position="838"/>
        <end position="871"/>
    </location>
</feature>
<name>B3QU53_CHLT3</name>
<proteinExistence type="predicted"/>
<dbReference type="InterPro" id="IPR019734">
    <property type="entry name" value="TPR_rpt"/>
</dbReference>
<dbReference type="SUPFAM" id="SSF48452">
    <property type="entry name" value="TPR-like"/>
    <property type="match status" value="2"/>
</dbReference>
<feature type="repeat" description="TPR" evidence="1">
    <location>
        <begin position="980"/>
        <end position="1013"/>
    </location>
</feature>
<dbReference type="AlphaFoldDB" id="B3QU53"/>
<evidence type="ECO:0000313" key="3">
    <source>
        <dbReference type="EMBL" id="ACF12851.1"/>
    </source>
</evidence>
<dbReference type="PROSITE" id="PS50005">
    <property type="entry name" value="TPR"/>
    <property type="match status" value="6"/>
</dbReference>
<dbReference type="Gene3D" id="1.25.40.10">
    <property type="entry name" value="Tetratricopeptide repeat domain"/>
    <property type="match status" value="2"/>
</dbReference>
<dbReference type="Gene3D" id="3.40.50.300">
    <property type="entry name" value="P-loop containing nucleotide triphosphate hydrolases"/>
    <property type="match status" value="1"/>
</dbReference>
<reference evidence="3 4" key="1">
    <citation type="submission" date="2008-06" db="EMBL/GenBank/DDBJ databases">
        <title>Complete sequence of Chloroherpeton thalassium ATCC 35110.</title>
        <authorList>
            <consortium name="US DOE Joint Genome Institute"/>
            <person name="Lucas S."/>
            <person name="Copeland A."/>
            <person name="Lapidus A."/>
            <person name="Glavina del Rio T."/>
            <person name="Dalin E."/>
            <person name="Tice H."/>
            <person name="Bruce D."/>
            <person name="Goodwin L."/>
            <person name="Pitluck S."/>
            <person name="Schmutz J."/>
            <person name="Larimer F."/>
            <person name="Land M."/>
            <person name="Hauser L."/>
            <person name="Kyrpides N."/>
            <person name="Mikhailova N."/>
            <person name="Liu Z."/>
            <person name="Li T."/>
            <person name="Zhao F."/>
            <person name="Overmann J."/>
            <person name="Bryant D.A."/>
            <person name="Richardson P."/>
        </authorList>
    </citation>
    <scope>NUCLEOTIDE SEQUENCE [LARGE SCALE GENOMIC DNA]</scope>
    <source>
        <strain evidence="4">ATCC 35110 / GB-78</strain>
    </source>
</reference>
<organism evidence="3 4">
    <name type="scientific">Chloroherpeton thalassium (strain ATCC 35110 / GB-78)</name>
    <dbReference type="NCBI Taxonomy" id="517418"/>
    <lineage>
        <taxon>Bacteria</taxon>
        <taxon>Pseudomonadati</taxon>
        <taxon>Chlorobiota</taxon>
        <taxon>Chlorobiia</taxon>
        <taxon>Chlorobiales</taxon>
        <taxon>Chloroherpetonaceae</taxon>
        <taxon>Chloroherpeton</taxon>
    </lineage>
</organism>
<dbReference type="STRING" id="517418.Ctha_0380"/>
<dbReference type="RefSeq" id="WP_012498935.1">
    <property type="nucleotide sequence ID" value="NC_011026.1"/>
</dbReference>
<sequence>MPSNVCPVPFIIEPPDDLLSKYPEIKRNGNTLAMNYAFNRLVEEKDLKIVGEQLWQALDLNEAFAAACAAAGRQILPLVVRSAQPALLQLPWETLYHPEHGFLGLHPAFTLSRNFGRPAPDGEHSPPTAGPLRILLFTSLPDNVDQENSRLDVEREQAEVQAALMPWILDGTAKLEMPDDGRLETLKEYLKKFDPHLLFLSGHGKFFGDPHQDKHYAEFVFEDEYGRAEGVHEKELAEAFVGSNVRAVVLSACESGMSASDALNVGLANRLSRFVPHVIGMRESILDEAGIQFARAVADAVATGERLDVALQTARKMITKPLKGRAIFRREGEATDLSELSFGQWCLPMLLTADPALPLLDDWNFVRQAPTARPAAESLQGIVLPPEFSGRRSELRTLKSRLLSGKLRRLLITGPGGQGKTALAGKLARDMQAAGFAVLAWAARPENDWDEFLFDLELSLNEYDAKKYDRVKARYKDDLVKQAHYLLGFLLNRHKGKLLLFFDNLESVQDPESLTLTDANFSAWIEAAQSLGEKGLTLLLTSRWKLPEWSEAEHHALRHPLYGDFLRMVRNEKLPPEFSKERYRLWRLYDTLHGNGRGLTFFASAVRGMTAVEEEAFLNKLAEVSAESQTDMALDTVISHLPAEARTLLERLPAYRTPAPKEGVFVLAPDLPEPAALLSRLTDVSLVEYYDEPTWQCREYQVHPRVTDWLEKNAPQLNIRWLKVAARYRRYLFDWERPTLNQAFIVHAALQRAEQTDEADRFALDYIVGKLNLAGLYRTLLSDWLPPICQSEDNFTRAEALGQTGKQNLHIGDYDTALKYLQQSLQIRQDIGDKQGEGTTLNNISLIYQARGDYETALKYLQQSLQIRQDIGNKEGEGTTLNNISLIYDARGDYETALKYLEQSLQICQDIGDKKGEGATLNNLATTSYARGDYDTALKYLQQSLQIKSEPAGEASVSALKYLQQSLQIQQDIGDKQGEGKTLNNISQIYDARGDYDTALKYLQQSLQISQDIGDKQGEGATLNNLATTSYARGDYDTALKYLQQSLQICQDIGDKQVEGTTLNNISQIYQARGDYDTSLKYLQQSLQISQDIGDASGVCNSLFNMGHIHWQNGEQQEAVSAWVTVYKLAKKINLAEALNALAGLAEQLGLTGGLQAWEELAKKMDEGASGENGD</sequence>
<dbReference type="PANTHER" id="PTHR10098">
    <property type="entry name" value="RAPSYN-RELATED"/>
    <property type="match status" value="1"/>
</dbReference>
<dbReference type="KEGG" id="cts:Ctha_0380"/>
<keyword evidence="1" id="KW-0802">TPR repeat</keyword>
<dbReference type="eggNOG" id="COG0457">
    <property type="taxonomic scope" value="Bacteria"/>
</dbReference>
<dbReference type="SUPFAM" id="SSF52540">
    <property type="entry name" value="P-loop containing nucleoside triphosphate hydrolases"/>
    <property type="match status" value="1"/>
</dbReference>
<dbReference type="Pfam" id="PF12770">
    <property type="entry name" value="CHAT"/>
    <property type="match status" value="1"/>
</dbReference>
<evidence type="ECO:0000313" key="4">
    <source>
        <dbReference type="Proteomes" id="UP000001208"/>
    </source>
</evidence>
<feature type="repeat" description="TPR" evidence="1">
    <location>
        <begin position="798"/>
        <end position="831"/>
    </location>
</feature>
<feature type="repeat" description="TPR" evidence="1">
    <location>
        <begin position="918"/>
        <end position="951"/>
    </location>
</feature>
<dbReference type="SMART" id="SM00028">
    <property type="entry name" value="TPR"/>
    <property type="match status" value="8"/>
</dbReference>
<dbReference type="HOGENOM" id="CLU_273602_0_0_10"/>
<dbReference type="PANTHER" id="PTHR10098:SF108">
    <property type="entry name" value="TETRATRICOPEPTIDE REPEAT PROTEIN 28"/>
    <property type="match status" value="1"/>
</dbReference>
<feature type="repeat" description="TPR" evidence="1">
    <location>
        <begin position="878"/>
        <end position="911"/>
    </location>
</feature>
<gene>
    <name evidence="3" type="ordered locus">Ctha_0380</name>
</gene>
<evidence type="ECO:0000256" key="1">
    <source>
        <dbReference type="PROSITE-ProRule" id="PRU00339"/>
    </source>
</evidence>
<dbReference type="InterPro" id="IPR024983">
    <property type="entry name" value="CHAT_dom"/>
</dbReference>
<protein>
    <submittedName>
        <fullName evidence="3">Tetratricopeptide TPR_2 repeat protein</fullName>
    </submittedName>
</protein>